<dbReference type="CDD" id="cd02869">
    <property type="entry name" value="PseudoU_synth_RluA_like"/>
    <property type="match status" value="1"/>
</dbReference>
<dbReference type="PANTHER" id="PTHR21600:SF44">
    <property type="entry name" value="RIBOSOMAL LARGE SUBUNIT PSEUDOURIDINE SYNTHASE D"/>
    <property type="match status" value="1"/>
</dbReference>
<evidence type="ECO:0000313" key="5">
    <source>
        <dbReference type="Proteomes" id="UP000565205"/>
    </source>
</evidence>
<dbReference type="GO" id="GO:0003723">
    <property type="term" value="F:RNA binding"/>
    <property type="evidence" value="ECO:0007669"/>
    <property type="project" value="InterPro"/>
</dbReference>
<accession>A0A850NU01</accession>
<dbReference type="PANTHER" id="PTHR21600">
    <property type="entry name" value="MITOCHONDRIAL RNA PSEUDOURIDINE SYNTHASE"/>
    <property type="match status" value="1"/>
</dbReference>
<evidence type="ECO:0000313" key="4">
    <source>
        <dbReference type="EMBL" id="NVN31256.1"/>
    </source>
</evidence>
<dbReference type="GO" id="GO:0009982">
    <property type="term" value="F:pseudouridine synthase activity"/>
    <property type="evidence" value="ECO:0007669"/>
    <property type="project" value="InterPro"/>
</dbReference>
<dbReference type="Pfam" id="PF00849">
    <property type="entry name" value="PseudoU_synth_2"/>
    <property type="match status" value="1"/>
</dbReference>
<dbReference type="GO" id="GO:0000455">
    <property type="term" value="P:enzyme-directed rRNA pseudouridine synthesis"/>
    <property type="evidence" value="ECO:0007669"/>
    <property type="project" value="TreeGrafter"/>
</dbReference>
<evidence type="ECO:0000259" key="3">
    <source>
        <dbReference type="Pfam" id="PF00849"/>
    </source>
</evidence>
<comment type="similarity">
    <text evidence="1">Belongs to the pseudouridine synthase RluA family.</text>
</comment>
<protein>
    <submittedName>
        <fullName evidence="4">RNA pseudouridine synthase</fullName>
    </submittedName>
</protein>
<comment type="caution">
    <text evidence="4">The sequence shown here is derived from an EMBL/GenBank/DDBJ whole genome shotgun (WGS) entry which is preliminary data.</text>
</comment>
<dbReference type="InterPro" id="IPR006224">
    <property type="entry name" value="PsdUridine_synth_RluA-like_CS"/>
</dbReference>
<dbReference type="Proteomes" id="UP000565205">
    <property type="component" value="Unassembled WGS sequence"/>
</dbReference>
<dbReference type="SUPFAM" id="SSF55120">
    <property type="entry name" value="Pseudouridine synthase"/>
    <property type="match status" value="1"/>
</dbReference>
<dbReference type="GO" id="GO:0140098">
    <property type="term" value="F:catalytic activity, acting on RNA"/>
    <property type="evidence" value="ECO:0007669"/>
    <property type="project" value="UniProtKB-ARBA"/>
</dbReference>
<dbReference type="InterPro" id="IPR050188">
    <property type="entry name" value="RluA_PseudoU_synthase"/>
</dbReference>
<evidence type="ECO:0000256" key="1">
    <source>
        <dbReference type="ARBA" id="ARBA00010876"/>
    </source>
</evidence>
<proteinExistence type="inferred from homology"/>
<keyword evidence="2" id="KW-0413">Isomerase</keyword>
<dbReference type="PROSITE" id="PS01129">
    <property type="entry name" value="PSI_RLU"/>
    <property type="match status" value="1"/>
</dbReference>
<dbReference type="EMBL" id="JABXXQ010000324">
    <property type="protein sequence ID" value="NVN31256.1"/>
    <property type="molecule type" value="Genomic_DNA"/>
</dbReference>
<dbReference type="AlphaFoldDB" id="A0A850NU01"/>
<dbReference type="InterPro" id="IPR006145">
    <property type="entry name" value="PsdUridine_synth_RsuA/RluA"/>
</dbReference>
<reference evidence="4 5" key="1">
    <citation type="submission" date="2020-06" db="EMBL/GenBank/DDBJ databases">
        <title>Description of novel acetic acid bacteria.</title>
        <authorList>
            <person name="Sombolestani A."/>
        </authorList>
    </citation>
    <scope>NUCLEOTIDE SEQUENCE [LARGE SCALE GENOMIC DNA]</scope>
    <source>
        <strain evidence="4 5">LMG 26838</strain>
    </source>
</reference>
<gene>
    <name evidence="4" type="ORF">HUK83_13045</name>
</gene>
<dbReference type="RefSeq" id="WP_176625447.1">
    <property type="nucleotide sequence ID" value="NZ_JABXXQ010000324.1"/>
</dbReference>
<dbReference type="Gene3D" id="3.30.2350.10">
    <property type="entry name" value="Pseudouridine synthase"/>
    <property type="match status" value="1"/>
</dbReference>
<evidence type="ECO:0000256" key="2">
    <source>
        <dbReference type="ARBA" id="ARBA00023235"/>
    </source>
</evidence>
<sequence>MSASARSWCGETAISTEARRAARGSPPAPRLLFSDQRFVVIDKPQGLKVHSGPGGGASVEDLFPLLSRRKDGPWLAHRLDADTAGCLLIALRKQALIDAQSCFAEGRARKTYWAIVHGRPDADRGTIDAPLRRITDAANGWRMTVDRPDHPDSQPALTDWRLLGSTDTLSWLELHPRTGRTHQIRAHCAHLGCPLLGDPRYGGEGRVLHLLSRALHLPLTPPVEATATPPPAMAATFHLCGWTP</sequence>
<name>A0A850NU01_9PROT</name>
<dbReference type="InterPro" id="IPR020103">
    <property type="entry name" value="PsdUridine_synth_cat_dom_sf"/>
</dbReference>
<feature type="domain" description="Pseudouridine synthase RsuA/RluA-like" evidence="3">
    <location>
        <begin position="38"/>
        <end position="190"/>
    </location>
</feature>
<organism evidence="4 5">
    <name type="scientific">Endobacter medicaginis</name>
    <dbReference type="NCBI Taxonomy" id="1181271"/>
    <lineage>
        <taxon>Bacteria</taxon>
        <taxon>Pseudomonadati</taxon>
        <taxon>Pseudomonadota</taxon>
        <taxon>Alphaproteobacteria</taxon>
        <taxon>Acetobacterales</taxon>
        <taxon>Acetobacteraceae</taxon>
        <taxon>Endobacter</taxon>
    </lineage>
</organism>